<reference evidence="2" key="1">
    <citation type="submission" date="2012-11" db="EMBL/GenBank/DDBJ databases">
        <authorList>
            <person name="Lucero-Rivera Y.E."/>
            <person name="Tovar-Ramirez D."/>
        </authorList>
    </citation>
    <scope>NUCLEOTIDE SEQUENCE [LARGE SCALE GENOMIC DNA]</scope>
    <source>
        <strain evidence="2">Araruama</strain>
    </source>
</reference>
<comment type="caution">
    <text evidence="1">The sequence shown here is derived from an EMBL/GenBank/DDBJ whole genome shotgun (WGS) entry which is preliminary data.</text>
</comment>
<dbReference type="EMBL" id="ATBP01000140">
    <property type="protein sequence ID" value="ETR72512.1"/>
    <property type="molecule type" value="Genomic_DNA"/>
</dbReference>
<evidence type="ECO:0000313" key="2">
    <source>
        <dbReference type="Proteomes" id="UP000189670"/>
    </source>
</evidence>
<proteinExistence type="predicted"/>
<organism evidence="1 2">
    <name type="scientific">Candidatus Magnetoglobus multicellularis str. Araruama</name>
    <dbReference type="NCBI Taxonomy" id="890399"/>
    <lineage>
        <taxon>Bacteria</taxon>
        <taxon>Pseudomonadati</taxon>
        <taxon>Thermodesulfobacteriota</taxon>
        <taxon>Desulfobacteria</taxon>
        <taxon>Desulfobacterales</taxon>
        <taxon>Desulfobacteraceae</taxon>
        <taxon>Candidatus Magnetoglobus</taxon>
    </lineage>
</organism>
<accession>A0A1V1PC73</accession>
<gene>
    <name evidence="1" type="ORF">OMM_07475</name>
</gene>
<dbReference type="AlphaFoldDB" id="A0A1V1PC73"/>
<evidence type="ECO:0000313" key="1">
    <source>
        <dbReference type="EMBL" id="ETR72512.1"/>
    </source>
</evidence>
<sequence>TYRKGEWLYDNVSDTHIKLTQDIIKPITHLNCIFYQKELHSCAIYDYRPQECQIQLCTDPEPLKKMYKHNRLSRSDIYAHSNPLYELILFHENKCCLDDLPQSSSDLTEKLHARFQEMIQFEYHFRFTLYQKTGMQANDMNFLLGRPVDQLLKQLGITL</sequence>
<name>A0A1V1PC73_9BACT</name>
<evidence type="ECO:0008006" key="3">
    <source>
        <dbReference type="Google" id="ProtNLM"/>
    </source>
</evidence>
<dbReference type="Proteomes" id="UP000189670">
    <property type="component" value="Unassembled WGS sequence"/>
</dbReference>
<protein>
    <recommendedName>
        <fullName evidence="3">YkgJ family cysteine cluster protein</fullName>
    </recommendedName>
</protein>
<feature type="non-terminal residue" evidence="1">
    <location>
        <position position="1"/>
    </location>
</feature>